<feature type="compositionally biased region" description="Low complexity" evidence="7">
    <location>
        <begin position="75"/>
        <end position="95"/>
    </location>
</feature>
<keyword evidence="8" id="KW-0812">Transmembrane</keyword>
<keyword evidence="8" id="KW-0472">Membrane</keyword>
<dbReference type="STRING" id="15368.I1HVC6"/>
<evidence type="ECO:0000256" key="3">
    <source>
        <dbReference type="ARBA" id="ARBA00022676"/>
    </source>
</evidence>
<dbReference type="GO" id="GO:0016763">
    <property type="term" value="F:pentosyltransferase activity"/>
    <property type="evidence" value="ECO:0007669"/>
    <property type="project" value="UniProtKB-ARBA"/>
</dbReference>
<dbReference type="eggNOG" id="KOG4698">
    <property type="taxonomic scope" value="Eukaryota"/>
</dbReference>
<reference evidence="10" key="2">
    <citation type="submission" date="2017-06" db="EMBL/GenBank/DDBJ databases">
        <title>WGS assembly of Brachypodium distachyon.</title>
        <authorList>
            <consortium name="The International Brachypodium Initiative"/>
            <person name="Lucas S."/>
            <person name="Harmon-Smith M."/>
            <person name="Lail K."/>
            <person name="Tice H."/>
            <person name="Grimwood J."/>
            <person name="Bruce D."/>
            <person name="Barry K."/>
            <person name="Shu S."/>
            <person name="Lindquist E."/>
            <person name="Wang M."/>
            <person name="Pitluck S."/>
            <person name="Vogel J.P."/>
            <person name="Garvin D.F."/>
            <person name="Mockler T.C."/>
            <person name="Schmutz J."/>
            <person name="Rokhsar D."/>
            <person name="Bevan M.W."/>
        </authorList>
    </citation>
    <scope>NUCLEOTIDE SEQUENCE</scope>
    <source>
        <strain evidence="10">Bd21</strain>
    </source>
</reference>
<dbReference type="PANTHER" id="PTHR20961:SF142">
    <property type="entry name" value="OS01G0956200 PROTEIN"/>
    <property type="match status" value="1"/>
</dbReference>
<dbReference type="InterPro" id="IPR049625">
    <property type="entry name" value="Glyco_transf_61_cat"/>
</dbReference>
<dbReference type="Proteomes" id="UP000008810">
    <property type="component" value="Chromosome 2"/>
</dbReference>
<dbReference type="KEGG" id="bdi:100826127"/>
<dbReference type="OMA" id="YPRKWER"/>
<feature type="compositionally biased region" description="Gly residues" evidence="7">
    <location>
        <begin position="131"/>
        <end position="147"/>
    </location>
</feature>
<dbReference type="Gramene" id="KQK11618">
    <property type="protein sequence ID" value="KQK11618"/>
    <property type="gene ID" value="BRADI_2g61230v3"/>
</dbReference>
<dbReference type="GeneID" id="100826127"/>
<evidence type="ECO:0000313" key="12">
    <source>
        <dbReference type="Proteomes" id="UP000008810"/>
    </source>
</evidence>
<dbReference type="AlphaFoldDB" id="I1HVC6"/>
<feature type="transmembrane region" description="Helical" evidence="8">
    <location>
        <begin position="34"/>
        <end position="51"/>
    </location>
</feature>
<dbReference type="HOGENOM" id="CLU_016869_0_0_1"/>
<dbReference type="EMBL" id="CM000881">
    <property type="protein sequence ID" value="KQK11618.1"/>
    <property type="molecule type" value="Genomic_DNA"/>
</dbReference>
<keyword evidence="8" id="KW-1133">Transmembrane helix</keyword>
<reference evidence="10 11" key="1">
    <citation type="journal article" date="2010" name="Nature">
        <title>Genome sequencing and analysis of the model grass Brachypodium distachyon.</title>
        <authorList>
            <consortium name="International Brachypodium Initiative"/>
        </authorList>
    </citation>
    <scope>NUCLEOTIDE SEQUENCE [LARGE SCALE GENOMIC DNA]</scope>
    <source>
        <strain evidence="10 11">Bd21</strain>
    </source>
</reference>
<organism evidence="10">
    <name type="scientific">Brachypodium distachyon</name>
    <name type="common">Purple false brome</name>
    <name type="synonym">Trachynia distachya</name>
    <dbReference type="NCBI Taxonomy" id="15368"/>
    <lineage>
        <taxon>Eukaryota</taxon>
        <taxon>Viridiplantae</taxon>
        <taxon>Streptophyta</taxon>
        <taxon>Embryophyta</taxon>
        <taxon>Tracheophyta</taxon>
        <taxon>Spermatophyta</taxon>
        <taxon>Magnoliopsida</taxon>
        <taxon>Liliopsida</taxon>
        <taxon>Poales</taxon>
        <taxon>Poaceae</taxon>
        <taxon>BOP clade</taxon>
        <taxon>Pooideae</taxon>
        <taxon>Stipodae</taxon>
        <taxon>Brachypodieae</taxon>
        <taxon>Brachypodium</taxon>
    </lineage>
</organism>
<keyword evidence="4" id="KW-0808">Transferase</keyword>
<protein>
    <recommendedName>
        <fullName evidence="9">Glycosyltransferase 61 catalytic domain-containing protein</fullName>
    </recommendedName>
</protein>
<accession>I1HVC6</accession>
<feature type="region of interest" description="Disordered" evidence="7">
    <location>
        <begin position="75"/>
        <end position="174"/>
    </location>
</feature>
<feature type="domain" description="Glycosyltransferase 61 catalytic" evidence="9">
    <location>
        <begin position="337"/>
        <end position="461"/>
    </location>
</feature>
<keyword evidence="3" id="KW-0328">Glycosyltransferase</keyword>
<evidence type="ECO:0000256" key="7">
    <source>
        <dbReference type="SAM" id="MobiDB-lite"/>
    </source>
</evidence>
<evidence type="ECO:0000256" key="6">
    <source>
        <dbReference type="ARBA" id="ARBA00023180"/>
    </source>
</evidence>
<dbReference type="InterPro" id="IPR007657">
    <property type="entry name" value="Glycosyltransferase_61"/>
</dbReference>
<dbReference type="GO" id="GO:0016757">
    <property type="term" value="F:glycosyltransferase activity"/>
    <property type="evidence" value="ECO:0000318"/>
    <property type="project" value="GO_Central"/>
</dbReference>
<gene>
    <name evidence="11" type="primary">LOC100826127</name>
    <name evidence="10" type="ORF">BRADI_2g61230v3</name>
</gene>
<proteinExistence type="predicted"/>
<evidence type="ECO:0000256" key="8">
    <source>
        <dbReference type="SAM" id="Phobius"/>
    </source>
</evidence>
<dbReference type="RefSeq" id="XP_014753907.1">
    <property type="nucleotide sequence ID" value="XM_014898421.2"/>
</dbReference>
<sequence length="577" mass="60986">MAASKLPEEKSLIGGAADNLQDGKKVGRLRWPGFVHFFFLLTVVTCAFVYAPRFFLAPSTSGVVASVDFFAPAKAAMSSSSPPPSSSSSTPQAALLPPPPSSSSNSSSTPQAALSPPPQPSSSSTNSTVRAGGGQDHADGGGGGGGDNASSSSSGDDEDLVLDNQVGSPCESMGKHGRICCDRSDFNTDVCFMSGDVRTHAASLSFLLFNANATVEEQRIRPYTRKWERHLMASIHEVRLRAPTASESETSKCDVVHEAPALVMTAGGYTGNLFHAFNDGFLPAWLTSSHLRHGVVLAVLAYNPWWAGTFRELISELSGRRGVVDLVHDTRTHCFPAGAIVGSRFHGVLSVDPARTRDHKSLLDFHTFLARAYEADNAALKQEEQQGRRPRLGILARKGNRVIENQGAVARLAESIGFEVSILETANGAPLSASYAAVSACDVLLGVHGADLTKLLFLRPSNNTNSNSTAAVLQIAPLGVGPIARGCYAEATVSMGLRYEQYDVVAGESSLRLKYAADDVIVADPETAKKGAGWELVAKVYLGSQNVTLDLDRFGDTLRDLHSAILAAAAPGPAARP</sequence>
<evidence type="ECO:0000313" key="11">
    <source>
        <dbReference type="EnsemblPlants" id="KQK11618"/>
    </source>
</evidence>
<dbReference type="PANTHER" id="PTHR20961">
    <property type="entry name" value="GLYCOSYLTRANSFERASE"/>
    <property type="match status" value="1"/>
</dbReference>
<dbReference type="Pfam" id="PF04577">
    <property type="entry name" value="Glyco_transf_61"/>
    <property type="match status" value="1"/>
</dbReference>
<dbReference type="FunCoup" id="I1HVC6">
    <property type="interactions" value="95"/>
</dbReference>
<keyword evidence="6" id="KW-0325">Glycoprotein</keyword>
<dbReference type="EnsemblPlants" id="KQK11618">
    <property type="protein sequence ID" value="KQK11618"/>
    <property type="gene ID" value="BRADI_2g61230v3"/>
</dbReference>
<keyword evidence="12" id="KW-1185">Reference proteome</keyword>
<evidence type="ECO:0000256" key="4">
    <source>
        <dbReference type="ARBA" id="ARBA00022679"/>
    </source>
</evidence>
<evidence type="ECO:0000256" key="5">
    <source>
        <dbReference type="ARBA" id="ARBA00023034"/>
    </source>
</evidence>
<reference evidence="11" key="3">
    <citation type="submission" date="2018-08" db="UniProtKB">
        <authorList>
            <consortium name="EnsemblPlants"/>
        </authorList>
    </citation>
    <scope>IDENTIFICATION</scope>
    <source>
        <strain evidence="11">cv. Bd21</strain>
    </source>
</reference>
<evidence type="ECO:0000256" key="2">
    <source>
        <dbReference type="ARBA" id="ARBA00004881"/>
    </source>
</evidence>
<feature type="compositionally biased region" description="Low complexity" evidence="7">
    <location>
        <begin position="102"/>
        <end position="114"/>
    </location>
</feature>
<comment type="pathway">
    <text evidence="2">Glycan metabolism.</text>
</comment>
<evidence type="ECO:0000259" key="9">
    <source>
        <dbReference type="Pfam" id="PF04577"/>
    </source>
</evidence>
<keyword evidence="5" id="KW-0333">Golgi apparatus</keyword>
<dbReference type="OrthoDB" id="529273at2759"/>
<evidence type="ECO:0000256" key="1">
    <source>
        <dbReference type="ARBA" id="ARBA00004323"/>
    </source>
</evidence>
<evidence type="ECO:0000313" key="10">
    <source>
        <dbReference type="EMBL" id="KQK11618.1"/>
    </source>
</evidence>
<dbReference type="GO" id="GO:0000139">
    <property type="term" value="C:Golgi membrane"/>
    <property type="evidence" value="ECO:0007669"/>
    <property type="project" value="UniProtKB-SubCell"/>
</dbReference>
<comment type="subcellular location">
    <subcellularLocation>
        <location evidence="1">Golgi apparatus membrane</location>
        <topology evidence="1">Single-pass type II membrane protein</topology>
    </subcellularLocation>
</comment>
<name>I1HVC6_BRADI</name>